<dbReference type="PANTHER" id="PTHR44591">
    <property type="entry name" value="STRESS RESPONSE REGULATOR PROTEIN 1"/>
    <property type="match status" value="1"/>
</dbReference>
<evidence type="ECO:0000313" key="5">
    <source>
        <dbReference type="Proteomes" id="UP000215931"/>
    </source>
</evidence>
<comment type="caution">
    <text evidence="4">The sequence shown here is derived from an EMBL/GenBank/DDBJ whole genome shotgun (WGS) entry which is preliminary data.</text>
</comment>
<dbReference type="PANTHER" id="PTHR44591:SF25">
    <property type="entry name" value="CHEMOTAXIS TWO-COMPONENT RESPONSE REGULATOR"/>
    <property type="match status" value="1"/>
</dbReference>
<keyword evidence="5" id="KW-1185">Reference proteome</keyword>
<dbReference type="SMART" id="SM00448">
    <property type="entry name" value="REC"/>
    <property type="match status" value="1"/>
</dbReference>
<dbReference type="InterPro" id="IPR001789">
    <property type="entry name" value="Sig_transdc_resp-reg_receiver"/>
</dbReference>
<dbReference type="SUPFAM" id="SSF52172">
    <property type="entry name" value="CheY-like"/>
    <property type="match status" value="1"/>
</dbReference>
<proteinExistence type="predicted"/>
<name>A0A271KCV4_9HYPH</name>
<dbReference type="Proteomes" id="UP000215931">
    <property type="component" value="Unassembled WGS sequence"/>
</dbReference>
<feature type="domain" description="Response regulatory" evidence="3">
    <location>
        <begin position="6"/>
        <end position="120"/>
    </location>
</feature>
<reference evidence="4 5" key="1">
    <citation type="submission" date="2017-08" db="EMBL/GenBank/DDBJ databases">
        <title>Mesorhizobium wenxinae sp. nov., a novel rhizobial species isolated from root nodules of chickpea (Cicer arietinum L.).</title>
        <authorList>
            <person name="Zhang J."/>
        </authorList>
    </citation>
    <scope>NUCLEOTIDE SEQUENCE [LARGE SCALE GENOMIC DNA]</scope>
    <source>
        <strain evidence="5">WYCCWR 10019</strain>
    </source>
</reference>
<dbReference type="InterPro" id="IPR011006">
    <property type="entry name" value="CheY-like_superfamily"/>
</dbReference>
<dbReference type="Gene3D" id="3.40.50.2300">
    <property type="match status" value="1"/>
</dbReference>
<evidence type="ECO:0000256" key="1">
    <source>
        <dbReference type="ARBA" id="ARBA00022553"/>
    </source>
</evidence>
<dbReference type="AlphaFoldDB" id="A0A271KCV4"/>
<dbReference type="InterPro" id="IPR050595">
    <property type="entry name" value="Bact_response_regulator"/>
</dbReference>
<dbReference type="EMBL" id="NPKH01000032">
    <property type="protein sequence ID" value="PAP92855.1"/>
    <property type="molecule type" value="Genomic_DNA"/>
</dbReference>
<organism evidence="4 5">
    <name type="scientific">Mesorhizobium wenxiniae</name>
    <dbReference type="NCBI Taxonomy" id="2014805"/>
    <lineage>
        <taxon>Bacteria</taxon>
        <taxon>Pseudomonadati</taxon>
        <taxon>Pseudomonadota</taxon>
        <taxon>Alphaproteobacteria</taxon>
        <taxon>Hyphomicrobiales</taxon>
        <taxon>Phyllobacteriaceae</taxon>
        <taxon>Mesorhizobium</taxon>
    </lineage>
</organism>
<dbReference type="PROSITE" id="PS50110">
    <property type="entry name" value="RESPONSE_REGULATORY"/>
    <property type="match status" value="1"/>
</dbReference>
<keyword evidence="1 2" id="KW-0597">Phosphoprotein</keyword>
<evidence type="ECO:0000259" key="3">
    <source>
        <dbReference type="PROSITE" id="PS50110"/>
    </source>
</evidence>
<evidence type="ECO:0000313" key="4">
    <source>
        <dbReference type="EMBL" id="PAP92855.1"/>
    </source>
</evidence>
<dbReference type="Pfam" id="PF00072">
    <property type="entry name" value="Response_reg"/>
    <property type="match status" value="1"/>
</dbReference>
<dbReference type="OrthoDB" id="9782655at2"/>
<protein>
    <submittedName>
        <fullName evidence="4">Response regulator</fullName>
    </submittedName>
</protein>
<feature type="modified residue" description="4-aspartylphosphate" evidence="2">
    <location>
        <position position="55"/>
    </location>
</feature>
<gene>
    <name evidence="4" type="ORF">CIT31_24945</name>
</gene>
<sequence length="122" mass="13082">MPREFLIAVVDDDESFRMALVDSLSSLGYGACGFASAEDFIAWEARASYSCVIADIHMPGMSGLDLARLLTGRRRGVPVVMVTARSNLGIDAQAAANGATCLLRKPFKTEALIDCIEKALKV</sequence>
<dbReference type="GO" id="GO:0000160">
    <property type="term" value="P:phosphorelay signal transduction system"/>
    <property type="evidence" value="ECO:0007669"/>
    <property type="project" value="InterPro"/>
</dbReference>
<evidence type="ECO:0000256" key="2">
    <source>
        <dbReference type="PROSITE-ProRule" id="PRU00169"/>
    </source>
</evidence>
<accession>A0A271KCV4</accession>